<keyword evidence="3" id="KW-1185">Reference proteome</keyword>
<feature type="domain" description="PiggyBac transposable element-derived protein" evidence="2">
    <location>
        <begin position="237"/>
        <end position="606"/>
    </location>
</feature>
<dbReference type="InterPro" id="IPR029526">
    <property type="entry name" value="PGBD"/>
</dbReference>
<accession>A0A9J7EEN5</accession>
<gene>
    <name evidence="4" type="primary">LOC111358645</name>
</gene>
<dbReference type="AlphaFoldDB" id="A0A9J7EEN5"/>
<protein>
    <submittedName>
        <fullName evidence="4">PiggyBac transposable element-derived protein 4-like</fullName>
    </submittedName>
</protein>
<feature type="region of interest" description="Disordered" evidence="1">
    <location>
        <begin position="1"/>
        <end position="42"/>
    </location>
</feature>
<reference evidence="4" key="1">
    <citation type="submission" date="2025-08" db="UniProtKB">
        <authorList>
            <consortium name="RefSeq"/>
        </authorList>
    </citation>
    <scope>IDENTIFICATION</scope>
    <source>
        <strain evidence="4">Ishihara</strain>
        <tissue evidence="4">Whole body</tissue>
    </source>
</reference>
<evidence type="ECO:0000313" key="4">
    <source>
        <dbReference type="RefSeq" id="XP_022829638.1"/>
    </source>
</evidence>
<evidence type="ECO:0000313" key="3">
    <source>
        <dbReference type="Proteomes" id="UP000301870"/>
    </source>
</evidence>
<dbReference type="GeneID" id="111358645"/>
<organism evidence="3 4">
    <name type="scientific">Spodoptera litura</name>
    <name type="common">Asian cotton leafworm</name>
    <dbReference type="NCBI Taxonomy" id="69820"/>
    <lineage>
        <taxon>Eukaryota</taxon>
        <taxon>Metazoa</taxon>
        <taxon>Ecdysozoa</taxon>
        <taxon>Arthropoda</taxon>
        <taxon>Hexapoda</taxon>
        <taxon>Insecta</taxon>
        <taxon>Pterygota</taxon>
        <taxon>Neoptera</taxon>
        <taxon>Endopterygota</taxon>
        <taxon>Lepidoptera</taxon>
        <taxon>Glossata</taxon>
        <taxon>Ditrysia</taxon>
        <taxon>Noctuoidea</taxon>
        <taxon>Noctuidae</taxon>
        <taxon>Amphipyrinae</taxon>
        <taxon>Spodoptera</taxon>
    </lineage>
</organism>
<name>A0A9J7EEN5_SPOLT</name>
<dbReference type="RefSeq" id="XP_022829638.1">
    <property type="nucleotide sequence ID" value="XM_022973870.1"/>
</dbReference>
<dbReference type="Proteomes" id="UP000301870">
    <property type="component" value="Chromosome 27"/>
</dbReference>
<dbReference type="OrthoDB" id="75807at2759"/>
<proteinExistence type="predicted"/>
<evidence type="ECO:0000256" key="1">
    <source>
        <dbReference type="SAM" id="MobiDB-lite"/>
    </source>
</evidence>
<sequence>MSRRTNGQKQRVQLQQQREKKEVSHFLMPDAPPVKKSRKGSPVRMPCPLLPGTPEVPPPRVLQPWELNIRASLMNKSGPIRVLEEDFDEVVSNDSATTETSQLVITPSTPVVIDTAECCAFQNVSPTPSSSTGAEPSDILVWEQSAGLNPDSDVEEETLIDSEPTRVRDANDAGEVLCSELSEALENLDRQDDNALREIANEDMLDFDWSHDHTIFTGQREIFTGIAGPTFTVDGMSPFQIFSKIWDDDIINLIVRETNRYGAMLCSAKDLQTFSRLRRWTPITSQELWTYFGILMLQSITQLPVESEYWRPCLPYLKLGNFANIMSFHRFMEIKRCLHFTDNTVARDNPNKLTKIKPIIDHLNKKFSYLYLPEQQIAIDESLLLWKGRLSFAQLIANKAAQVGIKSYELCESRTGYLWQMMVYTGKENHNVGHDSQEEPQATATSKIVYHLVRPLLNKGHTLIMDNFYNSPLLARTLKAKKTDVMGTLRLNRQFVPESLRQKNKSNMRTGEVAFSQTKDITIVVWNDSNVVSMISTYHKAEVGGKEKYGYYKYKPQVVLDYNLSMGGIDKKDQMIQAFPIERIRNHVWYKKLFRRLVNVSIHNSFVMFSSVVPGIRQRAFRVRLADEILQKFSTPKIQAPPATGHFPARNASKRSRCKWCALNKKDTCTVWKCDTCNVNLCVQGCFRDYHIAM</sequence>
<dbReference type="Pfam" id="PF13843">
    <property type="entry name" value="DDE_Tnp_1_7"/>
    <property type="match status" value="1"/>
</dbReference>
<dbReference type="KEGG" id="sliu:111358645"/>
<dbReference type="PANTHER" id="PTHR46599">
    <property type="entry name" value="PIGGYBAC TRANSPOSABLE ELEMENT-DERIVED PROTEIN 4"/>
    <property type="match status" value="1"/>
</dbReference>
<dbReference type="PANTHER" id="PTHR46599:SF3">
    <property type="entry name" value="PIGGYBAC TRANSPOSABLE ELEMENT-DERIVED PROTEIN 4"/>
    <property type="match status" value="1"/>
</dbReference>
<evidence type="ECO:0000259" key="2">
    <source>
        <dbReference type="Pfam" id="PF13843"/>
    </source>
</evidence>